<dbReference type="AlphaFoldDB" id="A0A0E9U332"/>
<protein>
    <submittedName>
        <fullName evidence="1">Uncharacterized protein</fullName>
    </submittedName>
</protein>
<dbReference type="EMBL" id="GBXM01049224">
    <property type="protein sequence ID" value="JAH59353.1"/>
    <property type="molecule type" value="Transcribed_RNA"/>
</dbReference>
<name>A0A0E9U332_ANGAN</name>
<sequence length="52" mass="5993">MLVMSRQISPLQGNVTVQNCDLQHCPLSETPSLYTLAIRYLYFNNTSRWTST</sequence>
<evidence type="ECO:0000313" key="1">
    <source>
        <dbReference type="EMBL" id="JAH59353.1"/>
    </source>
</evidence>
<reference evidence="1" key="1">
    <citation type="submission" date="2014-11" db="EMBL/GenBank/DDBJ databases">
        <authorList>
            <person name="Amaro Gonzalez C."/>
        </authorList>
    </citation>
    <scope>NUCLEOTIDE SEQUENCE</scope>
</reference>
<proteinExistence type="predicted"/>
<reference evidence="1" key="2">
    <citation type="journal article" date="2015" name="Fish Shellfish Immunol.">
        <title>Early steps in the European eel (Anguilla anguilla)-Vibrio vulnificus interaction in the gills: Role of the RtxA13 toxin.</title>
        <authorList>
            <person name="Callol A."/>
            <person name="Pajuelo D."/>
            <person name="Ebbesson L."/>
            <person name="Teles M."/>
            <person name="MacKenzie S."/>
            <person name="Amaro C."/>
        </authorList>
    </citation>
    <scope>NUCLEOTIDE SEQUENCE</scope>
</reference>
<accession>A0A0E9U332</accession>
<organism evidence="1">
    <name type="scientific">Anguilla anguilla</name>
    <name type="common">European freshwater eel</name>
    <name type="synonym">Muraena anguilla</name>
    <dbReference type="NCBI Taxonomy" id="7936"/>
    <lineage>
        <taxon>Eukaryota</taxon>
        <taxon>Metazoa</taxon>
        <taxon>Chordata</taxon>
        <taxon>Craniata</taxon>
        <taxon>Vertebrata</taxon>
        <taxon>Euteleostomi</taxon>
        <taxon>Actinopterygii</taxon>
        <taxon>Neopterygii</taxon>
        <taxon>Teleostei</taxon>
        <taxon>Anguilliformes</taxon>
        <taxon>Anguillidae</taxon>
        <taxon>Anguilla</taxon>
    </lineage>
</organism>